<dbReference type="GO" id="GO:0000156">
    <property type="term" value="F:phosphorelay response regulator activity"/>
    <property type="evidence" value="ECO:0007669"/>
    <property type="project" value="InterPro"/>
</dbReference>
<organism evidence="5 6">
    <name type="scientific">Clostridium gasigenes</name>
    <dbReference type="NCBI Taxonomy" id="94869"/>
    <lineage>
        <taxon>Bacteria</taxon>
        <taxon>Bacillati</taxon>
        <taxon>Bacillota</taxon>
        <taxon>Clostridia</taxon>
        <taxon>Eubacteriales</taxon>
        <taxon>Clostridiaceae</taxon>
        <taxon>Clostridium</taxon>
    </lineage>
</organism>
<name>A0A1H0LNU7_9CLOT</name>
<dbReference type="PANTHER" id="PTHR37299:SF1">
    <property type="entry name" value="STAGE 0 SPORULATION PROTEIN A HOMOLOG"/>
    <property type="match status" value="1"/>
</dbReference>
<dbReference type="OrthoDB" id="9809318at2"/>
<dbReference type="RefSeq" id="WP_089964883.1">
    <property type="nucleotide sequence ID" value="NZ_FNJM01000001.1"/>
</dbReference>
<dbReference type="SMART" id="SM00850">
    <property type="entry name" value="LytTR"/>
    <property type="match status" value="1"/>
</dbReference>
<keyword evidence="5" id="KW-0238">DNA-binding</keyword>
<sequence>MKVLIVEDDKTQRKSLKKMLQQIGEDINIYEAEDKAEALEITSKNNIDIFYIDIYLKNSSGLDFAMELRKIPEYEFSFIIFLTTHVEYITQAFKQVHCYDYIIKPYDATEVVDMTKRFMLYGNNIKDTPEDKRHIVLEISKGINVKIYVDEIIFIEVNLRNCMIHTINGVYKANRLALEKILKLINCSNIIQCHKSFATNIKHIKKIESVDSKLSEIYFENYDKNALLGYKFKNIIMEQFQ</sequence>
<evidence type="ECO:0000313" key="5">
    <source>
        <dbReference type="EMBL" id="SDO69834.1"/>
    </source>
</evidence>
<feature type="modified residue" description="4-aspartylphosphate" evidence="3">
    <location>
        <position position="53"/>
    </location>
</feature>
<feature type="domain" description="Response regulatory" evidence="4">
    <location>
        <begin position="2"/>
        <end position="119"/>
    </location>
</feature>
<evidence type="ECO:0000256" key="2">
    <source>
        <dbReference type="ARBA" id="ARBA00024867"/>
    </source>
</evidence>
<gene>
    <name evidence="5" type="ORF">SAMN04488529_101149</name>
</gene>
<comment type="function">
    <text evidence="2">May play the central regulatory role in sporulation. It may be an element of the effector pathway responsible for the activation of sporulation genes in response to nutritional stress. Spo0A may act in concert with spo0H (a sigma factor) to control the expression of some genes that are critical to the sporulation process.</text>
</comment>
<dbReference type="PROSITE" id="PS50110">
    <property type="entry name" value="RESPONSE_REGULATORY"/>
    <property type="match status" value="1"/>
</dbReference>
<dbReference type="Gene3D" id="3.40.50.2300">
    <property type="match status" value="1"/>
</dbReference>
<dbReference type="InterPro" id="IPR011006">
    <property type="entry name" value="CheY-like_superfamily"/>
</dbReference>
<dbReference type="InterPro" id="IPR046947">
    <property type="entry name" value="LytR-like"/>
</dbReference>
<dbReference type="PANTHER" id="PTHR37299">
    <property type="entry name" value="TRANSCRIPTIONAL REGULATOR-RELATED"/>
    <property type="match status" value="1"/>
</dbReference>
<reference evidence="5 6" key="1">
    <citation type="submission" date="2016-10" db="EMBL/GenBank/DDBJ databases">
        <authorList>
            <person name="de Groot N.N."/>
        </authorList>
    </citation>
    <scope>NUCLEOTIDE SEQUENCE [LARGE SCALE GENOMIC DNA]</scope>
    <source>
        <strain evidence="5 6">DSM 12272</strain>
    </source>
</reference>
<dbReference type="SUPFAM" id="SSF52172">
    <property type="entry name" value="CheY-like"/>
    <property type="match status" value="1"/>
</dbReference>
<dbReference type="InterPro" id="IPR001789">
    <property type="entry name" value="Sig_transdc_resp-reg_receiver"/>
</dbReference>
<dbReference type="GO" id="GO:0003677">
    <property type="term" value="F:DNA binding"/>
    <property type="evidence" value="ECO:0007669"/>
    <property type="project" value="UniProtKB-KW"/>
</dbReference>
<dbReference type="Pfam" id="PF04397">
    <property type="entry name" value="LytTR"/>
    <property type="match status" value="1"/>
</dbReference>
<dbReference type="Gene3D" id="2.40.50.1020">
    <property type="entry name" value="LytTr DNA-binding domain"/>
    <property type="match status" value="1"/>
</dbReference>
<evidence type="ECO:0000313" key="6">
    <source>
        <dbReference type="Proteomes" id="UP000198597"/>
    </source>
</evidence>
<dbReference type="AlphaFoldDB" id="A0A1H0LNU7"/>
<keyword evidence="3" id="KW-0597">Phosphoprotein</keyword>
<dbReference type="InterPro" id="IPR007492">
    <property type="entry name" value="LytTR_DNA-bd_dom"/>
</dbReference>
<proteinExistence type="predicted"/>
<dbReference type="Pfam" id="PF00072">
    <property type="entry name" value="Response_reg"/>
    <property type="match status" value="1"/>
</dbReference>
<dbReference type="EMBL" id="FNJM01000001">
    <property type="protein sequence ID" value="SDO69834.1"/>
    <property type="molecule type" value="Genomic_DNA"/>
</dbReference>
<accession>A0A1H0LNU7</accession>
<evidence type="ECO:0000256" key="3">
    <source>
        <dbReference type="PROSITE-ProRule" id="PRU00169"/>
    </source>
</evidence>
<protein>
    <recommendedName>
        <fullName evidence="1">Stage 0 sporulation protein A homolog</fullName>
    </recommendedName>
</protein>
<dbReference type="STRING" id="94869.SAMN04488529_101149"/>
<dbReference type="Proteomes" id="UP000198597">
    <property type="component" value="Unassembled WGS sequence"/>
</dbReference>
<evidence type="ECO:0000256" key="1">
    <source>
        <dbReference type="ARBA" id="ARBA00018672"/>
    </source>
</evidence>
<keyword evidence="6" id="KW-1185">Reference proteome</keyword>
<dbReference type="SMART" id="SM00448">
    <property type="entry name" value="REC"/>
    <property type="match status" value="1"/>
</dbReference>
<evidence type="ECO:0000259" key="4">
    <source>
        <dbReference type="PROSITE" id="PS50110"/>
    </source>
</evidence>